<evidence type="ECO:0000313" key="1">
    <source>
        <dbReference type="EMBL" id="KAJ1927127.1"/>
    </source>
</evidence>
<evidence type="ECO:0000313" key="2">
    <source>
        <dbReference type="Proteomes" id="UP001150569"/>
    </source>
</evidence>
<dbReference type="Proteomes" id="UP001150569">
    <property type="component" value="Unassembled WGS sequence"/>
</dbReference>
<comment type="caution">
    <text evidence="1">The sequence shown here is derived from an EMBL/GenBank/DDBJ whole genome shotgun (WGS) entry which is preliminary data.</text>
</comment>
<accession>A0A9W8AI99</accession>
<organism evidence="1 2">
    <name type="scientific">Tieghemiomyces parasiticus</name>
    <dbReference type="NCBI Taxonomy" id="78921"/>
    <lineage>
        <taxon>Eukaryota</taxon>
        <taxon>Fungi</taxon>
        <taxon>Fungi incertae sedis</taxon>
        <taxon>Zoopagomycota</taxon>
        <taxon>Kickxellomycotina</taxon>
        <taxon>Dimargaritomycetes</taxon>
        <taxon>Dimargaritales</taxon>
        <taxon>Dimargaritaceae</taxon>
        <taxon>Tieghemiomyces</taxon>
    </lineage>
</organism>
<gene>
    <name evidence="1" type="ORF">IWQ60_003210</name>
</gene>
<dbReference type="EMBL" id="JANBPT010000133">
    <property type="protein sequence ID" value="KAJ1927127.1"/>
    <property type="molecule type" value="Genomic_DNA"/>
</dbReference>
<name>A0A9W8AI99_9FUNG</name>
<protein>
    <submittedName>
        <fullName evidence="1">Uncharacterized protein</fullName>
    </submittedName>
</protein>
<keyword evidence="2" id="KW-1185">Reference proteome</keyword>
<proteinExistence type="predicted"/>
<dbReference type="AlphaFoldDB" id="A0A9W8AI99"/>
<sequence length="89" mass="9694">MTAPVDPACIQALDDKVRELEDLLAVEQAEVSDIAFLACQVEQKQHYVHALYATLCKEHRALVGSDDADDQATSIALTALDATLRPVFP</sequence>
<reference evidence="1" key="1">
    <citation type="submission" date="2022-07" db="EMBL/GenBank/DDBJ databases">
        <title>Phylogenomic reconstructions and comparative analyses of Kickxellomycotina fungi.</title>
        <authorList>
            <person name="Reynolds N.K."/>
            <person name="Stajich J.E."/>
            <person name="Barry K."/>
            <person name="Grigoriev I.V."/>
            <person name="Crous P."/>
            <person name="Smith M.E."/>
        </authorList>
    </citation>
    <scope>NUCLEOTIDE SEQUENCE</scope>
    <source>
        <strain evidence="1">RSA 861</strain>
    </source>
</reference>